<keyword evidence="2" id="KW-1185">Reference proteome</keyword>
<name>A0AAW0G8F5_9APHY</name>
<proteinExistence type="predicted"/>
<accession>A0AAW0G8F5</accession>
<organism evidence="1 2">
    <name type="scientific">Cerrena zonata</name>
    <dbReference type="NCBI Taxonomy" id="2478898"/>
    <lineage>
        <taxon>Eukaryota</taxon>
        <taxon>Fungi</taxon>
        <taxon>Dikarya</taxon>
        <taxon>Basidiomycota</taxon>
        <taxon>Agaricomycotina</taxon>
        <taxon>Agaricomycetes</taxon>
        <taxon>Polyporales</taxon>
        <taxon>Cerrenaceae</taxon>
        <taxon>Cerrena</taxon>
    </lineage>
</organism>
<gene>
    <name evidence="1" type="ORF">QCA50_011678</name>
</gene>
<protein>
    <recommendedName>
        <fullName evidence="3">F-box domain-containing protein</fullName>
    </recommendedName>
</protein>
<dbReference type="Gene3D" id="3.80.10.10">
    <property type="entry name" value="Ribonuclease Inhibitor"/>
    <property type="match status" value="1"/>
</dbReference>
<evidence type="ECO:0000313" key="2">
    <source>
        <dbReference type="Proteomes" id="UP001385951"/>
    </source>
</evidence>
<evidence type="ECO:0008006" key="3">
    <source>
        <dbReference type="Google" id="ProtNLM"/>
    </source>
</evidence>
<dbReference type="Gene3D" id="1.20.1280.50">
    <property type="match status" value="1"/>
</dbReference>
<dbReference type="AlphaFoldDB" id="A0AAW0G8F5"/>
<sequence>MSLMQITEADEQVQRNIADDIIHHLQTVTVLRRRLNSFVRINRLPPELLSEIFYFCQNGVWNSDLPVQTTSYGYVASSLRWTYIAVVCSHWRQVAIQTPKLWARVNLNHPSFAINRALVLSKRSPLHLTASKWSQEQITLINDIPSHMDRLHSVNWSFHDGNPSNHLDLKPSPAITTPLRSICVINKHLSAITSIISIFEKCELPSIQRLELQNCIHNLPSCLLGPTLTHLKLKTEKPQPINLETLINSLSHMSRLEILHLQGVSFVKTGSKHAPNVARQKLPLPSLRQLVIKPPSGAHQDYLSLLEALELPTETRLQLMFTNAMPDKDILTLLRVTLAFFRPLVFRSLALCNTGPAFVAALWDEVVCPDALDKREPDPPYGLWLHTSFQTQSTVWDEFLHILDLHQVETVHFGDLHVLHSVQKHWKRLLCSVSDLKCLSLQGEVAHVVVKLLREIEDDNPDTGGLATQVIQFLDVIWCSLDEVREENEGEFMEDLLVMLWTRAETTGILTELVLRRCVNMDEFVVETLKEEVMVVDWDGYIDFEEGSESEESYDYDHYDALDNYDPFGE</sequence>
<evidence type="ECO:0000313" key="1">
    <source>
        <dbReference type="EMBL" id="KAK7685315.1"/>
    </source>
</evidence>
<dbReference type="SUPFAM" id="SSF52047">
    <property type="entry name" value="RNI-like"/>
    <property type="match status" value="1"/>
</dbReference>
<comment type="caution">
    <text evidence="1">The sequence shown here is derived from an EMBL/GenBank/DDBJ whole genome shotgun (WGS) entry which is preliminary data.</text>
</comment>
<dbReference type="EMBL" id="JASBNA010000021">
    <property type="protein sequence ID" value="KAK7685315.1"/>
    <property type="molecule type" value="Genomic_DNA"/>
</dbReference>
<dbReference type="Proteomes" id="UP001385951">
    <property type="component" value="Unassembled WGS sequence"/>
</dbReference>
<dbReference type="InterPro" id="IPR032675">
    <property type="entry name" value="LRR_dom_sf"/>
</dbReference>
<reference evidence="1 2" key="1">
    <citation type="submission" date="2022-09" db="EMBL/GenBank/DDBJ databases">
        <authorList>
            <person name="Palmer J.M."/>
        </authorList>
    </citation>
    <scope>NUCLEOTIDE SEQUENCE [LARGE SCALE GENOMIC DNA]</scope>
    <source>
        <strain evidence="1 2">DSM 7382</strain>
    </source>
</reference>